<name>A0A0G1YY94_9BACT</name>
<evidence type="ECO:0000313" key="2">
    <source>
        <dbReference type="Proteomes" id="UP000034588"/>
    </source>
</evidence>
<sequence length="36" mass="4143">MKRIFWLLLFAVIPAMGICQEMTYGRVFTSKSGISF</sequence>
<evidence type="ECO:0000313" key="1">
    <source>
        <dbReference type="EMBL" id="KKW11339.1"/>
    </source>
</evidence>
<organism evidence="1 2">
    <name type="scientific">Candidatus Gottesmanbacteria bacterium GW2011_GWB1_49_7</name>
    <dbReference type="NCBI Taxonomy" id="1618448"/>
    <lineage>
        <taxon>Bacteria</taxon>
        <taxon>Candidatus Gottesmaniibacteriota</taxon>
    </lineage>
</organism>
<comment type="caution">
    <text evidence="1">The sequence shown here is derived from an EMBL/GenBank/DDBJ whole genome shotgun (WGS) entry which is preliminary data.</text>
</comment>
<gene>
    <name evidence="1" type="ORF">UY48_C0021G0001</name>
</gene>
<feature type="non-terminal residue" evidence="1">
    <location>
        <position position="36"/>
    </location>
</feature>
<dbReference type="AlphaFoldDB" id="A0A0G1YY94"/>
<reference evidence="1 2" key="1">
    <citation type="journal article" date="2015" name="Nature">
        <title>rRNA introns, odd ribosomes, and small enigmatic genomes across a large radiation of phyla.</title>
        <authorList>
            <person name="Brown C.T."/>
            <person name="Hug L.A."/>
            <person name="Thomas B.C."/>
            <person name="Sharon I."/>
            <person name="Castelle C.J."/>
            <person name="Singh A."/>
            <person name="Wilkins M.J."/>
            <person name="Williams K.H."/>
            <person name="Banfield J.F."/>
        </authorList>
    </citation>
    <scope>NUCLEOTIDE SEQUENCE [LARGE SCALE GENOMIC DNA]</scope>
</reference>
<proteinExistence type="predicted"/>
<dbReference type="Proteomes" id="UP000034588">
    <property type="component" value="Unassembled WGS sequence"/>
</dbReference>
<accession>A0A0G1YY94</accession>
<dbReference type="EMBL" id="LCQD01000021">
    <property type="protein sequence ID" value="KKW11339.1"/>
    <property type="molecule type" value="Genomic_DNA"/>
</dbReference>
<protein>
    <submittedName>
        <fullName evidence="1">Uncharacterized protein</fullName>
    </submittedName>
</protein>